<comment type="cofactor">
    <cofactor evidence="14">
        <name>[2Fe-2S] cluster</name>
        <dbReference type="ChEBI" id="CHEBI:190135"/>
    </cofactor>
    <text evidence="14">Binds 1 [2Fe-2S] cluster. The cluster is coordinated with 3 cysteines and 1 arginine.</text>
</comment>
<comment type="cofactor">
    <cofactor evidence="13 14">
        <name>[4Fe-4S] cluster</name>
        <dbReference type="ChEBI" id="CHEBI:49883"/>
    </cofactor>
    <text evidence="13 14">Binds 1 [4Fe-4S] cluster. The cluster is coordinated with 3 cysteines and an exchangeable S-adenosyl-L-methionine.</text>
</comment>
<evidence type="ECO:0000256" key="5">
    <source>
        <dbReference type="ARBA" id="ARBA00022679"/>
    </source>
</evidence>
<comment type="caution">
    <text evidence="16">The sequence shown here is derived from an EMBL/GenBank/DDBJ whole genome shotgun (WGS) entry which is preliminary data.</text>
</comment>
<dbReference type="InterPro" id="IPR024177">
    <property type="entry name" value="Biotin_synthase"/>
</dbReference>
<organism evidence="16 17">
    <name type="scientific">Desulfonema ishimotonii</name>
    <dbReference type="NCBI Taxonomy" id="45657"/>
    <lineage>
        <taxon>Bacteria</taxon>
        <taxon>Pseudomonadati</taxon>
        <taxon>Thermodesulfobacteriota</taxon>
        <taxon>Desulfobacteria</taxon>
        <taxon>Desulfobacterales</taxon>
        <taxon>Desulfococcaceae</taxon>
        <taxon>Desulfonema</taxon>
    </lineage>
</organism>
<dbReference type="PANTHER" id="PTHR22976:SF2">
    <property type="entry name" value="BIOTIN SYNTHASE, MITOCHONDRIAL"/>
    <property type="match status" value="1"/>
</dbReference>
<dbReference type="GO" id="GO:0004076">
    <property type="term" value="F:biotin synthase activity"/>
    <property type="evidence" value="ECO:0007669"/>
    <property type="project" value="UniProtKB-UniRule"/>
</dbReference>
<dbReference type="InterPro" id="IPR007197">
    <property type="entry name" value="rSAM"/>
</dbReference>
<dbReference type="Proteomes" id="UP000288096">
    <property type="component" value="Unassembled WGS sequence"/>
</dbReference>
<keyword evidence="6 13" id="KW-0949">S-adenosyl-L-methionine</keyword>
<keyword evidence="7 13" id="KW-0001">2Fe-2S</keyword>
<evidence type="ECO:0000256" key="1">
    <source>
        <dbReference type="ARBA" id="ARBA00004942"/>
    </source>
</evidence>
<dbReference type="SUPFAM" id="SSF102114">
    <property type="entry name" value="Radical SAM enzymes"/>
    <property type="match status" value="1"/>
</dbReference>
<dbReference type="CDD" id="cd01335">
    <property type="entry name" value="Radical_SAM"/>
    <property type="match status" value="1"/>
</dbReference>
<comment type="cofactor">
    <cofactor evidence="13">
        <name>[2Fe-2S] cluster</name>
        <dbReference type="ChEBI" id="CHEBI:190135"/>
    </cofactor>
    <text evidence="13">Binds 1 [2Fe-2S] cluster. The cluster is coordinated with 3 cysteines and 1 arginine.</text>
</comment>
<dbReference type="GO" id="GO:0005506">
    <property type="term" value="F:iron ion binding"/>
    <property type="evidence" value="ECO:0007669"/>
    <property type="project" value="UniProtKB-UniRule"/>
</dbReference>
<dbReference type="SFLD" id="SFLDG01278">
    <property type="entry name" value="biotin_synthase_like"/>
    <property type="match status" value="1"/>
</dbReference>
<feature type="binding site" evidence="13 14">
    <location>
        <position position="203"/>
    </location>
    <ligand>
        <name>[2Fe-2S] cluster</name>
        <dbReference type="ChEBI" id="CHEBI:190135"/>
    </ligand>
</feature>
<evidence type="ECO:0000256" key="10">
    <source>
        <dbReference type="ARBA" id="ARBA00023004"/>
    </source>
</evidence>
<dbReference type="SFLD" id="SFLDG01060">
    <property type="entry name" value="BATS_domain_containing"/>
    <property type="match status" value="1"/>
</dbReference>
<feature type="domain" description="Radical SAM core" evidence="15">
    <location>
        <begin position="49"/>
        <end position="278"/>
    </location>
</feature>
<keyword evidence="8 13" id="KW-0479">Metal-binding</keyword>
<keyword evidence="11 13" id="KW-0411">Iron-sulfur</keyword>
<evidence type="ECO:0000256" key="8">
    <source>
        <dbReference type="ARBA" id="ARBA00022723"/>
    </source>
</evidence>
<dbReference type="InterPro" id="IPR013785">
    <property type="entry name" value="Aldolase_TIM"/>
</dbReference>
<feature type="binding site" evidence="13 14">
    <location>
        <position position="143"/>
    </location>
    <ligand>
        <name>[2Fe-2S] cluster</name>
        <dbReference type="ChEBI" id="CHEBI:190135"/>
    </ligand>
</feature>
<comment type="catalytic activity">
    <reaction evidence="12 13">
        <text>(4R,5S)-dethiobiotin + (sulfur carrier)-SH + 2 reduced [2Fe-2S]-[ferredoxin] + 2 S-adenosyl-L-methionine = (sulfur carrier)-H + biotin + 2 5'-deoxyadenosine + 2 L-methionine + 2 oxidized [2Fe-2S]-[ferredoxin]</text>
        <dbReference type="Rhea" id="RHEA:22060"/>
        <dbReference type="Rhea" id="RHEA-COMP:10000"/>
        <dbReference type="Rhea" id="RHEA-COMP:10001"/>
        <dbReference type="Rhea" id="RHEA-COMP:14737"/>
        <dbReference type="Rhea" id="RHEA-COMP:14739"/>
        <dbReference type="ChEBI" id="CHEBI:17319"/>
        <dbReference type="ChEBI" id="CHEBI:29917"/>
        <dbReference type="ChEBI" id="CHEBI:33737"/>
        <dbReference type="ChEBI" id="CHEBI:33738"/>
        <dbReference type="ChEBI" id="CHEBI:57586"/>
        <dbReference type="ChEBI" id="CHEBI:57844"/>
        <dbReference type="ChEBI" id="CHEBI:59789"/>
        <dbReference type="ChEBI" id="CHEBI:64428"/>
        <dbReference type="ChEBI" id="CHEBI:149473"/>
        <dbReference type="EC" id="2.8.1.6"/>
    </reaction>
</comment>
<keyword evidence="10 13" id="KW-0408">Iron</keyword>
<dbReference type="PROSITE" id="PS51918">
    <property type="entry name" value="RADICAL_SAM"/>
    <property type="match status" value="1"/>
</dbReference>
<dbReference type="GO" id="GO:0051539">
    <property type="term" value="F:4 iron, 4 sulfur cluster binding"/>
    <property type="evidence" value="ECO:0007669"/>
    <property type="project" value="UniProtKB-KW"/>
</dbReference>
<evidence type="ECO:0000256" key="9">
    <source>
        <dbReference type="ARBA" id="ARBA00022756"/>
    </source>
</evidence>
<evidence type="ECO:0000256" key="6">
    <source>
        <dbReference type="ARBA" id="ARBA00022691"/>
    </source>
</evidence>
<dbReference type="InterPro" id="IPR006638">
    <property type="entry name" value="Elp3/MiaA/NifB-like_rSAM"/>
</dbReference>
<evidence type="ECO:0000256" key="14">
    <source>
        <dbReference type="PIRSR" id="PIRSR001619-1"/>
    </source>
</evidence>
<dbReference type="NCBIfam" id="TIGR00433">
    <property type="entry name" value="bioB"/>
    <property type="match status" value="1"/>
</dbReference>
<feature type="binding site" evidence="13 14">
    <location>
        <position position="71"/>
    </location>
    <ligand>
        <name>[4Fe-4S] cluster</name>
        <dbReference type="ChEBI" id="CHEBI:49883"/>
        <note>4Fe-4S-S-AdoMet</note>
    </ligand>
</feature>
<dbReference type="EMBL" id="BEXT01000001">
    <property type="protein sequence ID" value="GBC63170.1"/>
    <property type="molecule type" value="Genomic_DNA"/>
</dbReference>
<dbReference type="Pfam" id="PF06968">
    <property type="entry name" value="BATS"/>
    <property type="match status" value="1"/>
</dbReference>
<dbReference type="PANTHER" id="PTHR22976">
    <property type="entry name" value="BIOTIN SYNTHASE"/>
    <property type="match status" value="1"/>
</dbReference>
<gene>
    <name evidence="13" type="primary">bioB</name>
    <name evidence="16" type="ORF">DENIS_4163</name>
</gene>
<dbReference type="InterPro" id="IPR010722">
    <property type="entry name" value="BATS_dom"/>
</dbReference>
<evidence type="ECO:0000256" key="3">
    <source>
        <dbReference type="ARBA" id="ARBA00012236"/>
    </source>
</evidence>
<keyword evidence="5 13" id="KW-0808">Transferase</keyword>
<comment type="function">
    <text evidence="13">Catalyzes the conversion of dethiobiotin (DTB) to biotin by the insertion of a sulfur atom into dethiobiotin via a radical-based mechanism.</text>
</comment>
<protein>
    <recommendedName>
        <fullName evidence="3 13">Biotin synthase</fullName>
        <ecNumber evidence="3 13">2.8.1.6</ecNumber>
    </recommendedName>
</protein>
<evidence type="ECO:0000259" key="15">
    <source>
        <dbReference type="PROSITE" id="PS51918"/>
    </source>
</evidence>
<dbReference type="UniPathway" id="UPA00078">
    <property type="reaction ID" value="UER00162"/>
</dbReference>
<dbReference type="SMART" id="SM00876">
    <property type="entry name" value="BATS"/>
    <property type="match status" value="1"/>
</dbReference>
<dbReference type="InterPro" id="IPR002684">
    <property type="entry name" value="Biotin_synth/BioAB"/>
</dbReference>
<dbReference type="PIRSF" id="PIRSF001619">
    <property type="entry name" value="Biotin_synth"/>
    <property type="match status" value="1"/>
</dbReference>
<evidence type="ECO:0000256" key="2">
    <source>
        <dbReference type="ARBA" id="ARBA00010765"/>
    </source>
</evidence>
<dbReference type="SMART" id="SM00729">
    <property type="entry name" value="Elp3"/>
    <property type="match status" value="1"/>
</dbReference>
<name>A0A401G1S2_9BACT</name>
<comment type="subunit">
    <text evidence="13">Homodimer.</text>
</comment>
<dbReference type="EC" id="2.8.1.6" evidence="3 13"/>
<keyword evidence="4 13" id="KW-0004">4Fe-4S</keyword>
<evidence type="ECO:0000256" key="11">
    <source>
        <dbReference type="ARBA" id="ARBA00023014"/>
    </source>
</evidence>
<dbReference type="InterPro" id="IPR058240">
    <property type="entry name" value="rSAM_sf"/>
</dbReference>
<evidence type="ECO:0000256" key="13">
    <source>
        <dbReference type="HAMAP-Rule" id="MF_01694"/>
    </source>
</evidence>
<reference evidence="17" key="2">
    <citation type="submission" date="2019-01" db="EMBL/GenBank/DDBJ databases">
        <title>Genome sequence of Desulfonema ishimotonii strain Tokyo 01.</title>
        <authorList>
            <person name="Fukui M."/>
        </authorList>
    </citation>
    <scope>NUCLEOTIDE SEQUENCE [LARGE SCALE GENOMIC DNA]</scope>
    <source>
        <strain evidence="17">Tokyo 01</strain>
    </source>
</reference>
<dbReference type="RefSeq" id="WP_231714557.1">
    <property type="nucleotide sequence ID" value="NZ_BEXT01000001.1"/>
</dbReference>
<evidence type="ECO:0000313" key="16">
    <source>
        <dbReference type="EMBL" id="GBC63170.1"/>
    </source>
</evidence>
<dbReference type="SFLD" id="SFLDS00029">
    <property type="entry name" value="Radical_SAM"/>
    <property type="match status" value="1"/>
</dbReference>
<keyword evidence="17" id="KW-1185">Reference proteome</keyword>
<dbReference type="GO" id="GO:0051537">
    <property type="term" value="F:2 iron, 2 sulfur cluster binding"/>
    <property type="evidence" value="ECO:0007669"/>
    <property type="project" value="UniProtKB-KW"/>
</dbReference>
<comment type="similarity">
    <text evidence="2 13">Belongs to the radical SAM superfamily. Biotin synthase family.</text>
</comment>
<sequence length="326" mass="35502">MSSREFLDIAEEIIAGKSPDIKMLAQLARTPDQRVFEMLAGAYHIRNRHFGNAVHLCNICNGKSGKCSEDCAFCSQSAFSASSDVPVYPLLPGPELRKGAEFTGRTPIHRYSVVTSGRRLPKNEVAKIAEAFSEMDSENTAYCASLGILDTEDLRHLKAAGVTRYHHNLETARSHFNTVCTTHTYQERVETIHAAKAAGLSVCSGGLFGIGETDAQVLELALDLKALDVDAVPLNFLVPMKGTRMEGRRSLSPLRCLKIIALFRYVLPDKDILVCGGRLANLKSLHPLIFYAGASGMMTGNYLTTTGQTLGNDLDLIEQLGLTVSP</sequence>
<feature type="binding site" evidence="13 14">
    <location>
        <position position="67"/>
    </location>
    <ligand>
        <name>[4Fe-4S] cluster</name>
        <dbReference type="ChEBI" id="CHEBI:49883"/>
        <note>4Fe-4S-S-AdoMet</note>
    </ligand>
</feature>
<dbReference type="HAMAP" id="MF_01694">
    <property type="entry name" value="BioB"/>
    <property type="match status" value="1"/>
</dbReference>
<comment type="caution">
    <text evidence="13">Lacks conserved residue(s) required for the propagation of feature annotation.</text>
</comment>
<evidence type="ECO:0000256" key="7">
    <source>
        <dbReference type="ARBA" id="ARBA00022714"/>
    </source>
</evidence>
<feature type="binding site" evidence="13 14">
    <location>
        <position position="112"/>
    </location>
    <ligand>
        <name>[2Fe-2S] cluster</name>
        <dbReference type="ChEBI" id="CHEBI:190135"/>
    </ligand>
</feature>
<dbReference type="Gene3D" id="3.20.20.70">
    <property type="entry name" value="Aldolase class I"/>
    <property type="match status" value="1"/>
</dbReference>
<feature type="binding site" evidence="13 14">
    <location>
        <position position="74"/>
    </location>
    <ligand>
        <name>[4Fe-4S] cluster</name>
        <dbReference type="ChEBI" id="CHEBI:49883"/>
        <note>4Fe-4S-S-AdoMet</note>
    </ligand>
</feature>
<reference evidence="17" key="1">
    <citation type="submission" date="2017-11" db="EMBL/GenBank/DDBJ databases">
        <authorList>
            <person name="Watanabe M."/>
            <person name="Kojima H."/>
        </authorList>
    </citation>
    <scope>NUCLEOTIDE SEQUENCE [LARGE SCALE GENOMIC DNA]</scope>
    <source>
        <strain evidence="17">Tokyo 01</strain>
    </source>
</reference>
<dbReference type="GO" id="GO:0009102">
    <property type="term" value="P:biotin biosynthetic process"/>
    <property type="evidence" value="ECO:0007669"/>
    <property type="project" value="UniProtKB-UniRule"/>
</dbReference>
<accession>A0A401G1S2</accession>
<keyword evidence="9 13" id="KW-0093">Biotin biosynthesis</keyword>
<dbReference type="AlphaFoldDB" id="A0A401G1S2"/>
<dbReference type="Pfam" id="PF04055">
    <property type="entry name" value="Radical_SAM"/>
    <property type="match status" value="1"/>
</dbReference>
<comment type="pathway">
    <text evidence="1 13">Cofactor biosynthesis; biotin biosynthesis; biotin from 7,8-diaminononanoate: step 2/2.</text>
</comment>
<evidence type="ECO:0000256" key="4">
    <source>
        <dbReference type="ARBA" id="ARBA00022485"/>
    </source>
</evidence>
<evidence type="ECO:0000256" key="12">
    <source>
        <dbReference type="ARBA" id="ARBA00051157"/>
    </source>
</evidence>
<evidence type="ECO:0000313" key="17">
    <source>
        <dbReference type="Proteomes" id="UP000288096"/>
    </source>
</evidence>
<proteinExistence type="inferred from homology"/>